<dbReference type="InterPro" id="IPR023940">
    <property type="entry name" value="DHDPR_bac"/>
</dbReference>
<comment type="caution">
    <text evidence="13">Lacks conserved residue(s) required for the propagation of feature annotation.</text>
</comment>
<dbReference type="GO" id="GO:0005829">
    <property type="term" value="C:cytosol"/>
    <property type="evidence" value="ECO:0007669"/>
    <property type="project" value="TreeGrafter"/>
</dbReference>
<dbReference type="PIRSF" id="PIRSF000161">
    <property type="entry name" value="DHPR"/>
    <property type="match status" value="1"/>
</dbReference>
<comment type="pathway">
    <text evidence="9 13">Amino-acid biosynthesis; L-lysine biosynthesis via DAP pathway; (S)-tetrahydrodipicolinate from L-aspartate: step 4/4.</text>
</comment>
<keyword evidence="17" id="KW-1185">Reference proteome</keyword>
<gene>
    <name evidence="13" type="primary">dapB</name>
    <name evidence="16" type="ORF">D3F03_13210</name>
</gene>
<keyword evidence="4 13" id="KW-0521">NADP</keyword>
<dbReference type="PROSITE" id="PS01298">
    <property type="entry name" value="DAPB"/>
    <property type="match status" value="1"/>
</dbReference>
<dbReference type="RefSeq" id="WP_119109872.1">
    <property type="nucleotide sequence ID" value="NZ_QXJC01000005.1"/>
</dbReference>
<dbReference type="PANTHER" id="PTHR20836">
    <property type="entry name" value="DIHYDRODIPICOLINATE REDUCTASE"/>
    <property type="match status" value="1"/>
</dbReference>
<keyword evidence="2 13" id="KW-0963">Cytoplasm</keyword>
<dbReference type="GO" id="GO:0050661">
    <property type="term" value="F:NADP binding"/>
    <property type="evidence" value="ECO:0007669"/>
    <property type="project" value="UniProtKB-UniRule"/>
</dbReference>
<comment type="catalytic activity">
    <reaction evidence="12 13">
        <text>(S)-2,3,4,5-tetrahydrodipicolinate + NAD(+) + H2O = (2S,4S)-4-hydroxy-2,3,4,5-tetrahydrodipicolinate + NADH + H(+)</text>
        <dbReference type="Rhea" id="RHEA:35323"/>
        <dbReference type="ChEBI" id="CHEBI:15377"/>
        <dbReference type="ChEBI" id="CHEBI:15378"/>
        <dbReference type="ChEBI" id="CHEBI:16845"/>
        <dbReference type="ChEBI" id="CHEBI:57540"/>
        <dbReference type="ChEBI" id="CHEBI:57945"/>
        <dbReference type="ChEBI" id="CHEBI:67139"/>
        <dbReference type="EC" id="1.17.1.8"/>
    </reaction>
</comment>
<feature type="binding site" evidence="13">
    <location>
        <position position="45"/>
    </location>
    <ligand>
        <name>NAD(+)</name>
        <dbReference type="ChEBI" id="CHEBI:57540"/>
    </ligand>
</feature>
<feature type="binding site" evidence="13">
    <location>
        <begin position="175"/>
        <end position="176"/>
    </location>
    <ligand>
        <name>(S)-2,3,4,5-tetrahydrodipicolinate</name>
        <dbReference type="ChEBI" id="CHEBI:16845"/>
    </ligand>
</feature>
<dbReference type="UniPathway" id="UPA00034">
    <property type="reaction ID" value="UER00018"/>
</dbReference>
<evidence type="ECO:0000256" key="10">
    <source>
        <dbReference type="ARBA" id="ARBA00038983"/>
    </source>
</evidence>
<feature type="binding site" evidence="13">
    <location>
        <position position="166"/>
    </location>
    <ligand>
        <name>(S)-2,3,4,5-tetrahydrodipicolinate</name>
        <dbReference type="ChEBI" id="CHEBI:16845"/>
    </ligand>
</feature>
<reference evidence="16 17" key="1">
    <citation type="submission" date="2018-09" db="EMBL/GenBank/DDBJ databases">
        <title>Draft genome of Simplicispira sp. NY-02.</title>
        <authorList>
            <person name="Im W.T."/>
        </authorList>
    </citation>
    <scope>NUCLEOTIDE SEQUENCE [LARGE SCALE GENOMIC DNA]</scope>
    <source>
        <strain evidence="16 17">NY-02</strain>
    </source>
</reference>
<dbReference type="CDD" id="cd02274">
    <property type="entry name" value="DHDPR_N"/>
    <property type="match status" value="1"/>
</dbReference>
<dbReference type="FunFam" id="3.30.360.10:FF:000004">
    <property type="entry name" value="4-hydroxy-tetrahydrodipicolinate reductase"/>
    <property type="match status" value="1"/>
</dbReference>
<dbReference type="AlphaFoldDB" id="A0A398C9K0"/>
<keyword evidence="3 13" id="KW-0028">Amino-acid biosynthesis</keyword>
<dbReference type="Gene3D" id="3.30.360.10">
    <property type="entry name" value="Dihydrodipicolinate Reductase, domain 2"/>
    <property type="match status" value="1"/>
</dbReference>
<feature type="binding site" evidence="13">
    <location>
        <begin position="108"/>
        <end position="110"/>
    </location>
    <ligand>
        <name>NAD(+)</name>
        <dbReference type="ChEBI" id="CHEBI:57540"/>
    </ligand>
</feature>
<dbReference type="InterPro" id="IPR022664">
    <property type="entry name" value="DapB_N_CS"/>
</dbReference>
<feature type="domain" description="Dihydrodipicolinate reductase N-terminal" evidence="14">
    <location>
        <begin position="13"/>
        <end position="135"/>
    </location>
</feature>
<dbReference type="Gene3D" id="3.40.50.720">
    <property type="entry name" value="NAD(P)-binding Rossmann-like Domain"/>
    <property type="match status" value="1"/>
</dbReference>
<dbReference type="InterPro" id="IPR022663">
    <property type="entry name" value="DapB_C"/>
</dbReference>
<dbReference type="NCBIfam" id="TIGR00036">
    <property type="entry name" value="dapB"/>
    <property type="match status" value="1"/>
</dbReference>
<feature type="binding site" evidence="13">
    <location>
        <begin position="19"/>
        <end position="24"/>
    </location>
    <ligand>
        <name>NAD(+)</name>
        <dbReference type="ChEBI" id="CHEBI:57540"/>
    </ligand>
</feature>
<evidence type="ECO:0000256" key="13">
    <source>
        <dbReference type="HAMAP-Rule" id="MF_00102"/>
    </source>
</evidence>
<dbReference type="HAMAP" id="MF_00102">
    <property type="entry name" value="DapB"/>
    <property type="match status" value="1"/>
</dbReference>
<evidence type="ECO:0000256" key="7">
    <source>
        <dbReference type="ARBA" id="ARBA00023027"/>
    </source>
</evidence>
<feature type="binding site" evidence="13">
    <location>
        <begin position="132"/>
        <end position="135"/>
    </location>
    <ligand>
        <name>NAD(+)</name>
        <dbReference type="ChEBI" id="CHEBI:57540"/>
    </ligand>
</feature>
<evidence type="ECO:0000256" key="8">
    <source>
        <dbReference type="ARBA" id="ARBA00023154"/>
    </source>
</evidence>
<feature type="active site" description="Proton donor" evidence="13">
    <location>
        <position position="169"/>
    </location>
</feature>
<proteinExistence type="inferred from homology"/>
<evidence type="ECO:0000256" key="9">
    <source>
        <dbReference type="ARBA" id="ARBA00037922"/>
    </source>
</evidence>
<accession>A0A398C9K0</accession>
<evidence type="ECO:0000256" key="2">
    <source>
        <dbReference type="ARBA" id="ARBA00022490"/>
    </source>
</evidence>
<comment type="caution">
    <text evidence="13">Was originally thought to be a dihydrodipicolinate reductase (DHDPR), catalyzing the conversion of dihydrodipicolinate to tetrahydrodipicolinate. However, it was shown in E.coli that the substrate of the enzymatic reaction is not dihydrodipicolinate (DHDP) but in fact (2S,4S)-4-hydroxy-2,3,4,5-tetrahydrodipicolinic acid (HTPA), the product released by the DapA-catalyzed reaction.</text>
</comment>
<dbReference type="Pfam" id="PF05173">
    <property type="entry name" value="DapB_C"/>
    <property type="match status" value="1"/>
</dbReference>
<dbReference type="Proteomes" id="UP000266302">
    <property type="component" value="Unassembled WGS sequence"/>
</dbReference>
<keyword evidence="7 13" id="KW-0520">NAD</keyword>
<evidence type="ECO:0000256" key="4">
    <source>
        <dbReference type="ARBA" id="ARBA00022857"/>
    </source>
</evidence>
<dbReference type="PANTHER" id="PTHR20836:SF0">
    <property type="entry name" value="4-HYDROXY-TETRAHYDRODIPICOLINATE REDUCTASE 1, CHLOROPLASTIC-RELATED"/>
    <property type="match status" value="1"/>
</dbReference>
<dbReference type="GO" id="GO:0008839">
    <property type="term" value="F:4-hydroxy-tetrahydrodipicolinate reductase"/>
    <property type="evidence" value="ECO:0007669"/>
    <property type="project" value="UniProtKB-UniRule"/>
</dbReference>
<comment type="similarity">
    <text evidence="1 13">Belongs to the DapB family.</text>
</comment>
<dbReference type="SUPFAM" id="SSF51735">
    <property type="entry name" value="NAD(P)-binding Rossmann-fold domains"/>
    <property type="match status" value="1"/>
</dbReference>
<evidence type="ECO:0000259" key="15">
    <source>
        <dbReference type="Pfam" id="PF05173"/>
    </source>
</evidence>
<comment type="subunit">
    <text evidence="13">Homotetramer.</text>
</comment>
<protein>
    <recommendedName>
        <fullName evidence="10 13">4-hydroxy-tetrahydrodipicolinate reductase</fullName>
        <shortName evidence="13">HTPA reductase</shortName>
        <ecNumber evidence="10 13">1.17.1.8</ecNumber>
    </recommendedName>
</protein>
<dbReference type="SUPFAM" id="SSF55347">
    <property type="entry name" value="Glyceraldehyde-3-phosphate dehydrogenase-like, C-terminal domain"/>
    <property type="match status" value="1"/>
</dbReference>
<feature type="active site" description="Proton donor/acceptor" evidence="13">
    <location>
        <position position="165"/>
    </location>
</feature>
<evidence type="ECO:0000256" key="6">
    <source>
        <dbReference type="ARBA" id="ARBA00023002"/>
    </source>
</evidence>
<keyword evidence="5 13" id="KW-0220">Diaminopimelate biosynthesis</keyword>
<evidence type="ECO:0000256" key="1">
    <source>
        <dbReference type="ARBA" id="ARBA00006642"/>
    </source>
</evidence>
<comment type="subcellular location">
    <subcellularLocation>
        <location evidence="13">Cytoplasm</location>
    </subcellularLocation>
</comment>
<dbReference type="OrthoDB" id="9790352at2"/>
<dbReference type="InterPro" id="IPR000846">
    <property type="entry name" value="DapB_N"/>
</dbReference>
<evidence type="ECO:0000256" key="5">
    <source>
        <dbReference type="ARBA" id="ARBA00022915"/>
    </source>
</evidence>
<dbReference type="GO" id="GO:0009089">
    <property type="term" value="P:lysine biosynthetic process via diaminopimelate"/>
    <property type="evidence" value="ECO:0007669"/>
    <property type="project" value="UniProtKB-UniRule"/>
</dbReference>
<dbReference type="EMBL" id="QXJC01000005">
    <property type="protein sequence ID" value="RID97767.1"/>
    <property type="molecule type" value="Genomic_DNA"/>
</dbReference>
<comment type="caution">
    <text evidence="16">The sequence shown here is derived from an EMBL/GenBank/DDBJ whole genome shotgun (WGS) entry which is preliminary data.</text>
</comment>
<evidence type="ECO:0000256" key="12">
    <source>
        <dbReference type="ARBA" id="ARBA00049396"/>
    </source>
</evidence>
<keyword evidence="8 13" id="KW-0457">Lysine biosynthesis</keyword>
<dbReference type="InterPro" id="IPR036291">
    <property type="entry name" value="NAD(P)-bd_dom_sf"/>
</dbReference>
<evidence type="ECO:0000313" key="16">
    <source>
        <dbReference type="EMBL" id="RID97767.1"/>
    </source>
</evidence>
<dbReference type="GO" id="GO:0016726">
    <property type="term" value="F:oxidoreductase activity, acting on CH or CH2 groups, NAD or NADP as acceptor"/>
    <property type="evidence" value="ECO:0007669"/>
    <property type="project" value="UniProtKB-UniRule"/>
</dbReference>
<sequence>MANLAPESSNAPIRVAVAGASGRMGRMLIEAIRDSGDCVLMGALDVPASLGIGSDATAFLGLASGVPITADIDQGLAGADVLIDFTRPEGTLAHLAACARLGVSAVVGTTGFTEAQKAEIAAHAQRIAMVMAPNMSVGVNVTLKLLDMAARALATGYDIEIIEAHHRHKVDAPSGTALKMGEVIAHALGRDLKECAVYAREGVTGERDPSSIGFASVRGGDIVGDHTVLFAGTGERIEITHKSASRTTYAQGSLRAVRFLRGRTAGMFDMFDVLGLN</sequence>
<evidence type="ECO:0000259" key="14">
    <source>
        <dbReference type="Pfam" id="PF01113"/>
    </source>
</evidence>
<comment type="catalytic activity">
    <reaction evidence="11 13">
        <text>(S)-2,3,4,5-tetrahydrodipicolinate + NADP(+) + H2O = (2S,4S)-4-hydroxy-2,3,4,5-tetrahydrodipicolinate + NADPH + H(+)</text>
        <dbReference type="Rhea" id="RHEA:35331"/>
        <dbReference type="ChEBI" id="CHEBI:15377"/>
        <dbReference type="ChEBI" id="CHEBI:15378"/>
        <dbReference type="ChEBI" id="CHEBI:16845"/>
        <dbReference type="ChEBI" id="CHEBI:57783"/>
        <dbReference type="ChEBI" id="CHEBI:58349"/>
        <dbReference type="ChEBI" id="CHEBI:67139"/>
        <dbReference type="EC" id="1.17.1.8"/>
    </reaction>
</comment>
<organism evidence="16 17">
    <name type="scientific">Simplicispira hankyongi</name>
    <dbReference type="NCBI Taxonomy" id="2315688"/>
    <lineage>
        <taxon>Bacteria</taxon>
        <taxon>Pseudomonadati</taxon>
        <taxon>Pseudomonadota</taxon>
        <taxon>Betaproteobacteria</taxon>
        <taxon>Burkholderiales</taxon>
        <taxon>Comamonadaceae</taxon>
        <taxon>Simplicispira</taxon>
    </lineage>
</organism>
<dbReference type="GO" id="GO:0019877">
    <property type="term" value="P:diaminopimelate biosynthetic process"/>
    <property type="evidence" value="ECO:0007669"/>
    <property type="project" value="UniProtKB-UniRule"/>
</dbReference>
<evidence type="ECO:0000256" key="3">
    <source>
        <dbReference type="ARBA" id="ARBA00022605"/>
    </source>
</evidence>
<name>A0A398C9K0_9BURK</name>
<feature type="domain" description="Dihydrodipicolinate reductase C-terminal" evidence="15">
    <location>
        <begin position="138"/>
        <end position="274"/>
    </location>
</feature>
<dbReference type="EC" id="1.17.1.8" evidence="10 13"/>
<evidence type="ECO:0000256" key="11">
    <source>
        <dbReference type="ARBA" id="ARBA00049080"/>
    </source>
</evidence>
<keyword evidence="6 13" id="KW-0560">Oxidoreductase</keyword>
<dbReference type="GO" id="GO:0051287">
    <property type="term" value="F:NAD binding"/>
    <property type="evidence" value="ECO:0007669"/>
    <property type="project" value="UniProtKB-UniRule"/>
</dbReference>
<evidence type="ECO:0000313" key="17">
    <source>
        <dbReference type="Proteomes" id="UP000266302"/>
    </source>
</evidence>
<comment type="function">
    <text evidence="13">Catalyzes the conversion of 4-hydroxy-tetrahydrodipicolinate (HTPA) to tetrahydrodipicolinate.</text>
</comment>
<dbReference type="Pfam" id="PF01113">
    <property type="entry name" value="DapB_N"/>
    <property type="match status" value="1"/>
</dbReference>